<evidence type="ECO:0000313" key="3">
    <source>
        <dbReference type="Proteomes" id="UP000320481"/>
    </source>
</evidence>
<protein>
    <recommendedName>
        <fullName evidence="4">Lipoprotein</fullName>
    </recommendedName>
</protein>
<gene>
    <name evidence="2" type="ORF">FRZ03_33155</name>
</gene>
<comment type="caution">
    <text evidence="2">The sequence shown here is derived from an EMBL/GenBank/DDBJ whole genome shotgun (WGS) entry which is preliminary data.</text>
</comment>
<sequence length="173" mass="17892">MAITWRAARIAVCVFTGALGVAGCGSGHHDTPSATRSAHHTAPPATPSTTSATTDPRSPSVHKAPAIGSDGITPLTGATSVKGSAIYPIPGGIKAGKTLAIAINCQSPGRLTVQVQPTGISFPLLCEKGRVLPAMNEIHMSKDHSTSSLRFISEPNVTWSFAVGWDPHPPQQQ</sequence>
<dbReference type="PROSITE" id="PS51257">
    <property type="entry name" value="PROKAR_LIPOPROTEIN"/>
    <property type="match status" value="1"/>
</dbReference>
<accession>A0A5C6IVD0</accession>
<dbReference type="RefSeq" id="WP_146468761.1">
    <property type="nucleotide sequence ID" value="NZ_VOGW01000187.1"/>
</dbReference>
<feature type="compositionally biased region" description="Low complexity" evidence="1">
    <location>
        <begin position="34"/>
        <end position="59"/>
    </location>
</feature>
<proteinExistence type="predicted"/>
<dbReference type="EMBL" id="VOGW01000187">
    <property type="protein sequence ID" value="TWV32543.1"/>
    <property type="molecule type" value="Genomic_DNA"/>
</dbReference>
<name>A0A5C6IVD0_9ACTN</name>
<evidence type="ECO:0000256" key="1">
    <source>
        <dbReference type="SAM" id="MobiDB-lite"/>
    </source>
</evidence>
<evidence type="ECO:0008006" key="4">
    <source>
        <dbReference type="Google" id="ProtNLM"/>
    </source>
</evidence>
<reference evidence="2" key="1">
    <citation type="journal article" date="2019" name="Microbiol. Resour. Announc.">
        <title>Draft Genomic Sequences of Streptomyces misionensis and Streptomyces albidoflavus, bacteria applied for phytopathogen biocontrol.</title>
        <authorList>
            <person name="Pylro V."/>
            <person name="Dias A."/>
            <person name="Andreote F."/>
            <person name="Varani A."/>
            <person name="Andreote C."/>
            <person name="Bernardo E."/>
            <person name="Martins T."/>
        </authorList>
    </citation>
    <scope>NUCLEOTIDE SEQUENCE [LARGE SCALE GENOMIC DNA]</scope>
    <source>
        <strain evidence="2">66</strain>
    </source>
</reference>
<feature type="region of interest" description="Disordered" evidence="1">
    <location>
        <begin position="25"/>
        <end position="74"/>
    </location>
</feature>
<evidence type="ECO:0000313" key="2">
    <source>
        <dbReference type="EMBL" id="TWV32543.1"/>
    </source>
</evidence>
<dbReference type="AlphaFoldDB" id="A0A5C6IVD0"/>
<organism evidence="2 3">
    <name type="scientific">Streptomyces misionensis</name>
    <dbReference type="NCBI Taxonomy" id="67331"/>
    <lineage>
        <taxon>Bacteria</taxon>
        <taxon>Bacillati</taxon>
        <taxon>Actinomycetota</taxon>
        <taxon>Actinomycetes</taxon>
        <taxon>Kitasatosporales</taxon>
        <taxon>Streptomycetaceae</taxon>
        <taxon>Streptomyces</taxon>
    </lineage>
</organism>
<keyword evidence="3" id="KW-1185">Reference proteome</keyword>
<dbReference type="Proteomes" id="UP000320481">
    <property type="component" value="Unassembled WGS sequence"/>
</dbReference>